<organism evidence="3 4">
    <name type="scientific">Zonotrichia albicollis</name>
    <name type="common">White-throated sparrow</name>
    <name type="synonym">Fringilla albicollis</name>
    <dbReference type="NCBI Taxonomy" id="44394"/>
    <lineage>
        <taxon>Eukaryota</taxon>
        <taxon>Metazoa</taxon>
        <taxon>Chordata</taxon>
        <taxon>Craniata</taxon>
        <taxon>Vertebrata</taxon>
        <taxon>Euteleostomi</taxon>
        <taxon>Archelosauria</taxon>
        <taxon>Archosauria</taxon>
        <taxon>Dinosauria</taxon>
        <taxon>Saurischia</taxon>
        <taxon>Theropoda</taxon>
        <taxon>Coelurosauria</taxon>
        <taxon>Aves</taxon>
        <taxon>Neognathae</taxon>
        <taxon>Neoaves</taxon>
        <taxon>Telluraves</taxon>
        <taxon>Australaves</taxon>
        <taxon>Passeriformes</taxon>
        <taxon>Passerellidae</taxon>
        <taxon>Zonotrichia</taxon>
    </lineage>
</organism>
<dbReference type="Pfam" id="PF06309">
    <property type="entry name" value="Torsin"/>
    <property type="match status" value="1"/>
</dbReference>
<dbReference type="InterPro" id="IPR049337">
    <property type="entry name" value="TOR1A_C"/>
</dbReference>
<accession>A0A8D2MSH7</accession>
<dbReference type="GO" id="GO:0005524">
    <property type="term" value="F:ATP binding"/>
    <property type="evidence" value="ECO:0007669"/>
    <property type="project" value="InterPro"/>
</dbReference>
<dbReference type="InterPro" id="IPR001270">
    <property type="entry name" value="ClpA/B"/>
</dbReference>
<dbReference type="InterPro" id="IPR010448">
    <property type="entry name" value="Torsin"/>
</dbReference>
<dbReference type="PANTHER" id="PTHR10760">
    <property type="entry name" value="TORSIN"/>
    <property type="match status" value="1"/>
</dbReference>
<dbReference type="GO" id="GO:0005788">
    <property type="term" value="C:endoplasmic reticulum lumen"/>
    <property type="evidence" value="ECO:0007669"/>
    <property type="project" value="TreeGrafter"/>
</dbReference>
<dbReference type="GO" id="GO:0005635">
    <property type="term" value="C:nuclear envelope"/>
    <property type="evidence" value="ECO:0007669"/>
    <property type="project" value="TreeGrafter"/>
</dbReference>
<comment type="similarity">
    <text evidence="1">Belongs to the ClpA/ClpB family. Torsin subfamily.</text>
</comment>
<keyword evidence="4" id="KW-1185">Reference proteome</keyword>
<feature type="domain" description="AAA+ ATPase" evidence="2">
    <location>
        <begin position="69"/>
        <end position="212"/>
    </location>
</feature>
<evidence type="ECO:0000259" key="2">
    <source>
        <dbReference type="SMART" id="SM00382"/>
    </source>
</evidence>
<evidence type="ECO:0000313" key="4">
    <source>
        <dbReference type="Proteomes" id="UP000694413"/>
    </source>
</evidence>
<dbReference type="PRINTS" id="PR00300">
    <property type="entry name" value="CLPPROTEASEA"/>
</dbReference>
<evidence type="ECO:0000313" key="3">
    <source>
        <dbReference type="Ensembl" id="ENSZALP00000010822.1"/>
    </source>
</evidence>
<sequence length="289" mass="32530">GFPLVGQDYLEILSAWYCSFGKCCETGDSCALCAGLEAELNGQLHGQHLAKAVVLRAVQGFLQSPRPPKALVLSFHGWSGTGKNFVARMVATHLFRDGLRSDCVRVFVSLLHFPHHNYVDSYKAQLQRQISETLQRCRQALLIFDEAEKLHSNLLDAITPFMAQHTSKGQADQQRSIFLFLSNLGGNTINEVALEFWRAGRAREEIPLDQEASGPFREKLIDFVVPFLPLEYQHVRLCARDAFLARGLPYTEATLDQVAQMMVFVPKEEKLFSAQGCKSVPQRINYFLP</sequence>
<dbReference type="Gene3D" id="3.40.50.300">
    <property type="entry name" value="P-loop containing nucleotide triphosphate hydrolases"/>
    <property type="match status" value="1"/>
</dbReference>
<dbReference type="Ensembl" id="ENSZALT00000014936.1">
    <property type="protein sequence ID" value="ENSZALP00000010822.1"/>
    <property type="gene ID" value="ENSZALG00000009020.1"/>
</dbReference>
<dbReference type="SMART" id="SM00382">
    <property type="entry name" value="AAA"/>
    <property type="match status" value="1"/>
</dbReference>
<proteinExistence type="inferred from homology"/>
<evidence type="ECO:0000256" key="1">
    <source>
        <dbReference type="ARBA" id="ARBA00006235"/>
    </source>
</evidence>
<dbReference type="SUPFAM" id="SSF52540">
    <property type="entry name" value="P-loop containing nucleoside triphosphate hydrolases"/>
    <property type="match status" value="1"/>
</dbReference>
<dbReference type="InterPro" id="IPR003593">
    <property type="entry name" value="AAA+_ATPase"/>
</dbReference>
<name>A0A8D2MSH7_ZONAL</name>
<dbReference type="Proteomes" id="UP000694413">
    <property type="component" value="Unassembled WGS sequence"/>
</dbReference>
<dbReference type="InterPro" id="IPR027417">
    <property type="entry name" value="P-loop_NTPase"/>
</dbReference>
<protein>
    <recommendedName>
        <fullName evidence="2">AAA+ ATPase domain-containing protein</fullName>
    </recommendedName>
</protein>
<dbReference type="AlphaFoldDB" id="A0A8D2MSH7"/>
<dbReference type="Pfam" id="PF21376">
    <property type="entry name" value="TOR1A_C"/>
    <property type="match status" value="1"/>
</dbReference>
<dbReference type="GO" id="GO:0016887">
    <property type="term" value="F:ATP hydrolysis activity"/>
    <property type="evidence" value="ECO:0007669"/>
    <property type="project" value="InterPro"/>
</dbReference>
<dbReference type="PANTHER" id="PTHR10760:SF3">
    <property type="entry name" value="TORSIN-3A"/>
    <property type="match status" value="1"/>
</dbReference>
<reference evidence="3" key="1">
    <citation type="submission" date="2025-08" db="UniProtKB">
        <authorList>
            <consortium name="Ensembl"/>
        </authorList>
    </citation>
    <scope>IDENTIFICATION</scope>
</reference>
<reference evidence="3" key="2">
    <citation type="submission" date="2025-09" db="UniProtKB">
        <authorList>
            <consortium name="Ensembl"/>
        </authorList>
    </citation>
    <scope>IDENTIFICATION</scope>
</reference>